<dbReference type="InterPro" id="IPR036259">
    <property type="entry name" value="MFS_trans_sf"/>
</dbReference>
<name>A0A7V7PS98_9HYPH</name>
<dbReference type="RefSeq" id="WP_150968202.1">
    <property type="nucleotide sequence ID" value="NZ_VZDO01000002.1"/>
</dbReference>
<feature type="transmembrane region" description="Helical" evidence="4">
    <location>
        <begin position="310"/>
        <end position="327"/>
    </location>
</feature>
<feature type="transmembrane region" description="Helical" evidence="4">
    <location>
        <begin position="110"/>
        <end position="131"/>
    </location>
</feature>
<dbReference type="PROSITE" id="PS50850">
    <property type="entry name" value="MFS"/>
    <property type="match status" value="1"/>
</dbReference>
<feature type="transmembrane region" description="Helical" evidence="4">
    <location>
        <begin position="225"/>
        <end position="246"/>
    </location>
</feature>
<keyword evidence="3 4" id="KW-0472">Membrane</keyword>
<evidence type="ECO:0000313" key="7">
    <source>
        <dbReference type="Proteomes" id="UP000432089"/>
    </source>
</evidence>
<dbReference type="InterPro" id="IPR011701">
    <property type="entry name" value="MFS"/>
</dbReference>
<dbReference type="InterPro" id="IPR020846">
    <property type="entry name" value="MFS_dom"/>
</dbReference>
<feature type="transmembrane region" description="Helical" evidence="4">
    <location>
        <begin position="174"/>
        <end position="193"/>
    </location>
</feature>
<evidence type="ECO:0000256" key="2">
    <source>
        <dbReference type="ARBA" id="ARBA00022989"/>
    </source>
</evidence>
<feature type="transmembrane region" description="Helical" evidence="4">
    <location>
        <begin position="347"/>
        <end position="365"/>
    </location>
</feature>
<reference evidence="6 7" key="1">
    <citation type="submission" date="2019-09" db="EMBL/GenBank/DDBJ databases">
        <title>YIM 132180 draft genome.</title>
        <authorList>
            <person name="Zhang K."/>
        </authorList>
    </citation>
    <scope>NUCLEOTIDE SEQUENCE [LARGE SCALE GENOMIC DNA]</scope>
    <source>
        <strain evidence="6 7">YIM 132180</strain>
    </source>
</reference>
<protein>
    <submittedName>
        <fullName evidence="6">MFS transporter</fullName>
    </submittedName>
</protein>
<keyword evidence="7" id="KW-1185">Reference proteome</keyword>
<feature type="transmembrane region" description="Helical" evidence="4">
    <location>
        <begin position="258"/>
        <end position="275"/>
    </location>
</feature>
<dbReference type="AlphaFoldDB" id="A0A7V7PS98"/>
<comment type="caution">
    <text evidence="6">The sequence shown here is derived from an EMBL/GenBank/DDBJ whole genome shotgun (WGS) entry which is preliminary data.</text>
</comment>
<feature type="transmembrane region" description="Helical" evidence="4">
    <location>
        <begin position="287"/>
        <end position="304"/>
    </location>
</feature>
<proteinExistence type="predicted"/>
<feature type="transmembrane region" description="Helical" evidence="4">
    <location>
        <begin position="371"/>
        <end position="393"/>
    </location>
</feature>
<keyword evidence="1 4" id="KW-0812">Transmembrane</keyword>
<dbReference type="Pfam" id="PF07690">
    <property type="entry name" value="MFS_1"/>
    <property type="match status" value="1"/>
</dbReference>
<evidence type="ECO:0000259" key="5">
    <source>
        <dbReference type="PROSITE" id="PS50850"/>
    </source>
</evidence>
<dbReference type="PANTHER" id="PTHR42910:SF1">
    <property type="entry name" value="MAJOR FACILITATOR SUPERFAMILY (MFS) PROFILE DOMAIN-CONTAINING PROTEIN"/>
    <property type="match status" value="1"/>
</dbReference>
<evidence type="ECO:0000256" key="1">
    <source>
        <dbReference type="ARBA" id="ARBA00022692"/>
    </source>
</evidence>
<feature type="transmembrane region" description="Helical" evidence="4">
    <location>
        <begin position="58"/>
        <end position="78"/>
    </location>
</feature>
<organism evidence="6 7">
    <name type="scientific">Plantimonas leprariae</name>
    <dbReference type="NCBI Taxonomy" id="2615207"/>
    <lineage>
        <taxon>Bacteria</taxon>
        <taxon>Pseudomonadati</taxon>
        <taxon>Pseudomonadota</taxon>
        <taxon>Alphaproteobacteria</taxon>
        <taxon>Hyphomicrobiales</taxon>
        <taxon>Aurantimonadaceae</taxon>
        <taxon>Plantimonas</taxon>
    </lineage>
</organism>
<dbReference type="Gene3D" id="1.20.1250.20">
    <property type="entry name" value="MFS general substrate transporter like domains"/>
    <property type="match status" value="1"/>
</dbReference>
<evidence type="ECO:0000256" key="4">
    <source>
        <dbReference type="SAM" id="Phobius"/>
    </source>
</evidence>
<dbReference type="SUPFAM" id="SSF103473">
    <property type="entry name" value="MFS general substrate transporter"/>
    <property type="match status" value="1"/>
</dbReference>
<accession>A0A7V7PS98</accession>
<dbReference type="EMBL" id="VZDO01000002">
    <property type="protein sequence ID" value="KAB0681942.1"/>
    <property type="molecule type" value="Genomic_DNA"/>
</dbReference>
<feature type="transmembrane region" description="Helical" evidence="4">
    <location>
        <begin position="85"/>
        <end position="104"/>
    </location>
</feature>
<dbReference type="GO" id="GO:0022857">
    <property type="term" value="F:transmembrane transporter activity"/>
    <property type="evidence" value="ECO:0007669"/>
    <property type="project" value="InterPro"/>
</dbReference>
<dbReference type="PANTHER" id="PTHR42910">
    <property type="entry name" value="TRANSPORTER SCO4007-RELATED"/>
    <property type="match status" value="1"/>
</dbReference>
<feature type="transmembrane region" description="Helical" evidence="4">
    <location>
        <begin position="16"/>
        <end position="38"/>
    </location>
</feature>
<evidence type="ECO:0000256" key="3">
    <source>
        <dbReference type="ARBA" id="ARBA00023136"/>
    </source>
</evidence>
<keyword evidence="2 4" id="KW-1133">Transmembrane helix</keyword>
<gene>
    <name evidence="6" type="ORF">F6X38_03785</name>
</gene>
<sequence length="405" mass="41539">MSTSNQALASGGKAGLGFGLTAFFALACGVLVANLYYAQPLVAPIARDVGLGVSAESAIVTATQIGYGLGLVALVPLGDVVENRTLILATMAANAVSLVGFVLAPNLALLFVALLLVGITSTAVQMIVPLAAHLAPPDAGGRVVGNVMSGLLAGILLSRPLASFLSELIGWRGVFLASAAAVVALGLVSVAILPRRKSENRQSYGQLVSSLGRLFVTEPVLRRRALFHAAMFAGFSLFWTGAPIVLLRPPFEFTQNGIALFALSGVLGVFAAPVAGRLADRGHSRRGTLLAMGCVILGFALALAGAHSVAALVVAGILVDLGVQANLVIGQREIFQLDPAIRNRLNAVYMATFFAGGALGSALTSPVLDQFGWPGVCAMGIGFPSLALLYAIFAERDAPVASAAR</sequence>
<evidence type="ECO:0000313" key="6">
    <source>
        <dbReference type="EMBL" id="KAB0681942.1"/>
    </source>
</evidence>
<feature type="domain" description="Major facilitator superfamily (MFS) profile" evidence="5">
    <location>
        <begin position="20"/>
        <end position="399"/>
    </location>
</feature>
<dbReference type="CDD" id="cd17324">
    <property type="entry name" value="MFS_NepI_like"/>
    <property type="match status" value="1"/>
</dbReference>
<dbReference type="Proteomes" id="UP000432089">
    <property type="component" value="Unassembled WGS sequence"/>
</dbReference>